<sequence length="136" mass="14677">MAESKDILFICGSNSCRSQMAEGFAKTLAFKGANISVMSAGTGASGIVNGDSIRVMKEVGIDISVNTSDQLTDEMINASDIVITLGCCEARDLCPPGYKGVMIDWDVEDPMGQPWEVMQRVRGDIEKRVRLLVEGL</sequence>
<proteinExistence type="predicted"/>
<dbReference type="EMBL" id="UOEA01000050">
    <property type="protein sequence ID" value="VAV83750.1"/>
    <property type="molecule type" value="Genomic_DNA"/>
</dbReference>
<dbReference type="Pfam" id="PF01451">
    <property type="entry name" value="LMWPc"/>
    <property type="match status" value="1"/>
</dbReference>
<dbReference type="InterPro" id="IPR023485">
    <property type="entry name" value="Ptyr_pPase"/>
</dbReference>
<dbReference type="PANTHER" id="PTHR43428:SF1">
    <property type="entry name" value="ARSENATE REDUCTASE"/>
    <property type="match status" value="1"/>
</dbReference>
<dbReference type="EC" id="1.20.4.1" evidence="3"/>
<dbReference type="SMART" id="SM00226">
    <property type="entry name" value="LMWPc"/>
    <property type="match status" value="1"/>
</dbReference>
<dbReference type="PANTHER" id="PTHR43428">
    <property type="entry name" value="ARSENATE REDUCTASE"/>
    <property type="match status" value="1"/>
</dbReference>
<dbReference type="GO" id="GO:0046685">
    <property type="term" value="P:response to arsenic-containing substance"/>
    <property type="evidence" value="ECO:0007669"/>
    <property type="project" value="UniProtKB-KW"/>
</dbReference>
<dbReference type="InterPro" id="IPR036196">
    <property type="entry name" value="Ptyr_pPase_sf"/>
</dbReference>
<evidence type="ECO:0000256" key="1">
    <source>
        <dbReference type="ARBA" id="ARBA00022849"/>
    </source>
</evidence>
<dbReference type="AlphaFoldDB" id="A0A3B0QQT1"/>
<protein>
    <submittedName>
        <fullName evidence="3">Arsenate reductase</fullName>
        <ecNumber evidence="3">1.20.4.1</ecNumber>
    </submittedName>
</protein>
<evidence type="ECO:0000313" key="3">
    <source>
        <dbReference type="EMBL" id="VAV83750.1"/>
    </source>
</evidence>
<feature type="domain" description="Phosphotyrosine protein phosphatase I" evidence="2">
    <location>
        <begin position="5"/>
        <end position="135"/>
    </location>
</feature>
<keyword evidence="1" id="KW-0059">Arsenical resistance</keyword>
<dbReference type="GO" id="GO:0008794">
    <property type="term" value="F:arsenate reductase (glutaredoxin) activity"/>
    <property type="evidence" value="ECO:0007669"/>
    <property type="project" value="UniProtKB-EC"/>
</dbReference>
<dbReference type="SUPFAM" id="SSF52788">
    <property type="entry name" value="Phosphotyrosine protein phosphatases I"/>
    <property type="match status" value="1"/>
</dbReference>
<organism evidence="3">
    <name type="scientific">hydrothermal vent metagenome</name>
    <dbReference type="NCBI Taxonomy" id="652676"/>
    <lineage>
        <taxon>unclassified sequences</taxon>
        <taxon>metagenomes</taxon>
        <taxon>ecological metagenomes</taxon>
    </lineage>
</organism>
<gene>
    <name evidence="3" type="ORF">MNBD_DELTA01-525</name>
</gene>
<accession>A0A3B0QQT1</accession>
<name>A0A3B0QQT1_9ZZZZ</name>
<dbReference type="Gene3D" id="3.40.50.2300">
    <property type="match status" value="1"/>
</dbReference>
<evidence type="ECO:0000259" key="2">
    <source>
        <dbReference type="SMART" id="SM00226"/>
    </source>
</evidence>
<reference evidence="3" key="1">
    <citation type="submission" date="2018-06" db="EMBL/GenBank/DDBJ databases">
        <authorList>
            <person name="Zhirakovskaya E."/>
        </authorList>
    </citation>
    <scope>NUCLEOTIDE SEQUENCE</scope>
</reference>
<dbReference type="CDD" id="cd16345">
    <property type="entry name" value="LMWP_ArsC"/>
    <property type="match status" value="1"/>
</dbReference>
<keyword evidence="3" id="KW-0560">Oxidoreductase</keyword>